<protein>
    <submittedName>
        <fullName evidence="1">Uncharacterized protein</fullName>
    </submittedName>
</protein>
<dbReference type="Proteomes" id="UP000267691">
    <property type="component" value="Unassembled WGS sequence"/>
</dbReference>
<evidence type="ECO:0000313" key="1">
    <source>
        <dbReference type="EMBL" id="RSI87118.1"/>
    </source>
</evidence>
<dbReference type="EMBL" id="RJNT01000002">
    <property type="protein sequence ID" value="RSI87118.1"/>
    <property type="molecule type" value="Genomic_DNA"/>
</dbReference>
<reference evidence="1 2" key="1">
    <citation type="submission" date="2018-11" db="EMBL/GenBank/DDBJ databases">
        <title>Species Designations Belie Phenotypic and Genotypic Heterogeneity in Oral Streptococci.</title>
        <authorList>
            <person name="Velsko I."/>
        </authorList>
    </citation>
    <scope>NUCLEOTIDE SEQUENCE [LARGE SCALE GENOMIC DNA]</scope>
    <source>
        <strain evidence="1 2">KLC12</strain>
    </source>
</reference>
<comment type="caution">
    <text evidence="1">The sequence shown here is derived from an EMBL/GenBank/DDBJ whole genome shotgun (WGS) entry which is preliminary data.</text>
</comment>
<proteinExistence type="predicted"/>
<gene>
    <name evidence="1" type="ORF">D8853_03175</name>
</gene>
<organism evidence="1 2">
    <name type="scientific">Streptococcus mitis</name>
    <dbReference type="NCBI Taxonomy" id="28037"/>
    <lineage>
        <taxon>Bacteria</taxon>
        <taxon>Bacillati</taxon>
        <taxon>Bacillota</taxon>
        <taxon>Bacilli</taxon>
        <taxon>Lactobacillales</taxon>
        <taxon>Streptococcaceae</taxon>
        <taxon>Streptococcus</taxon>
        <taxon>Streptococcus mitis group</taxon>
    </lineage>
</organism>
<evidence type="ECO:0000313" key="2">
    <source>
        <dbReference type="Proteomes" id="UP000267691"/>
    </source>
</evidence>
<accession>A0A3R9JQ10</accession>
<dbReference type="AlphaFoldDB" id="A0A3R9JQ10"/>
<sequence length="241" mass="25893">MIAMSNFEEFAQAVGRDVKVLNQKPEPRLTLTGNTLGIVGGNNVTLPLPDNVGHEIRGTGSPEGRITAEIGTTYVDVNVTNGALKWIKESGNGNTGWRVLIGDTGWRTLNSVSRAGNSFIKIRRVNNLVTYQFGGLQWGWFGVGRRNGPGFARHNSSGDKGAKVLGPGGIPAGFRSEASLIGGIYNDAGKPYGIWYLGGVTDSNFIQFTFNDPIPTDKDIGDIRVGAISYLTDDPWPTKLP</sequence>
<name>A0A3R9JQ10_STRMT</name>